<evidence type="ECO:0000256" key="6">
    <source>
        <dbReference type="ARBA" id="ARBA00023136"/>
    </source>
</evidence>
<evidence type="ECO:0000256" key="4">
    <source>
        <dbReference type="ARBA" id="ARBA00022692"/>
    </source>
</evidence>
<feature type="domain" description="SSD" evidence="8">
    <location>
        <begin position="591"/>
        <end position="719"/>
    </location>
</feature>
<evidence type="ECO:0000313" key="9">
    <source>
        <dbReference type="EMBL" id="MBP1989276.1"/>
    </source>
</evidence>
<organism evidence="9 10">
    <name type="scientific">Paenibacillus eucommiae</name>
    <dbReference type="NCBI Taxonomy" id="1355755"/>
    <lineage>
        <taxon>Bacteria</taxon>
        <taxon>Bacillati</taxon>
        <taxon>Bacillota</taxon>
        <taxon>Bacilli</taxon>
        <taxon>Bacillales</taxon>
        <taxon>Paenibacillaceae</taxon>
        <taxon>Paenibacillus</taxon>
    </lineage>
</organism>
<feature type="transmembrane region" description="Helical" evidence="7">
    <location>
        <begin position="228"/>
        <end position="248"/>
    </location>
</feature>
<keyword evidence="3" id="KW-1003">Cell membrane</keyword>
<dbReference type="RefSeq" id="WP_209970101.1">
    <property type="nucleotide sequence ID" value="NZ_JAGGLB010000002.1"/>
</dbReference>
<dbReference type="InterPro" id="IPR004869">
    <property type="entry name" value="MMPL_dom"/>
</dbReference>
<dbReference type="PANTHER" id="PTHR33406">
    <property type="entry name" value="MEMBRANE PROTEIN MJ1562-RELATED"/>
    <property type="match status" value="1"/>
</dbReference>
<evidence type="ECO:0000256" key="1">
    <source>
        <dbReference type="ARBA" id="ARBA00004651"/>
    </source>
</evidence>
<feature type="transmembrane region" description="Helical" evidence="7">
    <location>
        <begin position="564"/>
        <end position="581"/>
    </location>
</feature>
<dbReference type="EMBL" id="JAGGLB010000002">
    <property type="protein sequence ID" value="MBP1989276.1"/>
    <property type="molecule type" value="Genomic_DNA"/>
</dbReference>
<feature type="transmembrane region" description="Helical" evidence="7">
    <location>
        <begin position="21"/>
        <end position="41"/>
    </location>
</feature>
<gene>
    <name evidence="9" type="ORF">J2Z66_000871</name>
</gene>
<comment type="subcellular location">
    <subcellularLocation>
        <location evidence="1">Cell membrane</location>
        <topology evidence="1">Multi-pass membrane protein</topology>
    </subcellularLocation>
</comment>
<feature type="transmembrane region" description="Helical" evidence="7">
    <location>
        <begin position="409"/>
        <end position="428"/>
    </location>
</feature>
<comment type="similarity">
    <text evidence="2">Belongs to the resistance-nodulation-cell division (RND) (TC 2.A.6) family. MmpL subfamily.</text>
</comment>
<feature type="transmembrane region" description="Helical" evidence="7">
    <location>
        <begin position="301"/>
        <end position="327"/>
    </location>
</feature>
<sequence length="748" mass="80462">MHNHSLFERLGGIVAGRRSKWVTLFTWILLTGLLSAVWPGVNSQENNAAQKLPDDALSLMAAKIQKEQFPSSEGVPALVVWYRAGGLQDEDITAVQNVAKQLQDSPLESQTGILPLDQMPLPAVKGVISNDGTTLVLPVTFMEATETDVLNQNIDKLKDITKSAVGADPFSTANLNDDVLHARVTGPVGIQTDATALFKGADFALLAATVLLVLVLLILLYRSPILALVPLVGVGFAYGIISPVLGLMAQQGLIVVDAQIISIMTVLLFGAGTDYCLFFVARYRQVLLEVKDKHRALRESLGGSAGAIGMSGLTVIVALLGLLFAQYGSNYRFAIPFSIAIFIMVLASLTLVPAILAIVGRASFFPFVPLTPEMLAEKEARKGKKLRQQKSIGSMSAGLGRIVTEKPRTVLVSSLIVLIGLAAFAPQIKFTYNLLESFPASMPSREGFTLLSDHYSPGTLAPVKVMVDNESKADGVKAALESLPYVESVSDPTEGIENKQLQAFDVILSSDPYDIGSIGHIPDIRSAAEQSLKAAGIAEPKVWIGGETATQYDTKKVVERDTKIVIPVVITVIALLLLIYLRSIIATLYLIATVLLSYFSALGAGWLILHYFMDTTAIQGLIPLYAFVFLVALGEDYNIFMVSSIWQERNLRPLREAIRLGVSQTSSVITSAGLILAGTFAVLATLPIQVLVQFGVICAIGVLLDTFVVRPFLVPSITLLLGKWSFWPGQIKPLPEKPAEAGKAAKAN</sequence>
<dbReference type="PRINTS" id="PR00702">
    <property type="entry name" value="ACRIFLAVINRP"/>
</dbReference>
<keyword evidence="6 7" id="KW-0472">Membrane</keyword>
<keyword evidence="5 7" id="KW-1133">Transmembrane helix</keyword>
<dbReference type="Pfam" id="PF03176">
    <property type="entry name" value="MMPL"/>
    <property type="match status" value="2"/>
</dbReference>
<feature type="transmembrane region" description="Helical" evidence="7">
    <location>
        <begin position="260"/>
        <end position="280"/>
    </location>
</feature>
<keyword evidence="10" id="KW-1185">Reference proteome</keyword>
<evidence type="ECO:0000256" key="5">
    <source>
        <dbReference type="ARBA" id="ARBA00022989"/>
    </source>
</evidence>
<feature type="transmembrane region" description="Helical" evidence="7">
    <location>
        <begin position="624"/>
        <end position="646"/>
    </location>
</feature>
<dbReference type="InterPro" id="IPR000731">
    <property type="entry name" value="SSD"/>
</dbReference>
<feature type="transmembrane region" description="Helical" evidence="7">
    <location>
        <begin position="333"/>
        <end position="359"/>
    </location>
</feature>
<feature type="transmembrane region" description="Helical" evidence="7">
    <location>
        <begin position="667"/>
        <end position="688"/>
    </location>
</feature>
<evidence type="ECO:0000256" key="7">
    <source>
        <dbReference type="SAM" id="Phobius"/>
    </source>
</evidence>
<dbReference type="InterPro" id="IPR001036">
    <property type="entry name" value="Acrflvin-R"/>
</dbReference>
<dbReference type="Gene3D" id="1.20.1640.10">
    <property type="entry name" value="Multidrug efflux transporter AcrB transmembrane domain"/>
    <property type="match status" value="2"/>
</dbReference>
<feature type="domain" description="SSD" evidence="8">
    <location>
        <begin position="245"/>
        <end position="358"/>
    </location>
</feature>
<feature type="transmembrane region" description="Helical" evidence="7">
    <location>
        <begin position="588"/>
        <end position="612"/>
    </location>
</feature>
<protein>
    <submittedName>
        <fullName evidence="9">RND superfamily putative drug exporter</fullName>
    </submittedName>
</protein>
<feature type="transmembrane region" description="Helical" evidence="7">
    <location>
        <begin position="203"/>
        <end position="221"/>
    </location>
</feature>
<evidence type="ECO:0000259" key="8">
    <source>
        <dbReference type="PROSITE" id="PS50156"/>
    </source>
</evidence>
<dbReference type="PROSITE" id="PS50156">
    <property type="entry name" value="SSD"/>
    <property type="match status" value="2"/>
</dbReference>
<dbReference type="SUPFAM" id="SSF82866">
    <property type="entry name" value="Multidrug efflux transporter AcrB transmembrane domain"/>
    <property type="match status" value="2"/>
</dbReference>
<evidence type="ECO:0000313" key="10">
    <source>
        <dbReference type="Proteomes" id="UP001519287"/>
    </source>
</evidence>
<dbReference type="Proteomes" id="UP001519287">
    <property type="component" value="Unassembled WGS sequence"/>
</dbReference>
<reference evidence="9 10" key="1">
    <citation type="submission" date="2021-03" db="EMBL/GenBank/DDBJ databases">
        <title>Genomic Encyclopedia of Type Strains, Phase IV (KMG-IV): sequencing the most valuable type-strain genomes for metagenomic binning, comparative biology and taxonomic classification.</title>
        <authorList>
            <person name="Goeker M."/>
        </authorList>
    </citation>
    <scope>NUCLEOTIDE SEQUENCE [LARGE SCALE GENOMIC DNA]</scope>
    <source>
        <strain evidence="9 10">DSM 26048</strain>
    </source>
</reference>
<accession>A0ABS4IQV5</accession>
<evidence type="ECO:0000256" key="2">
    <source>
        <dbReference type="ARBA" id="ARBA00010157"/>
    </source>
</evidence>
<evidence type="ECO:0000256" key="3">
    <source>
        <dbReference type="ARBA" id="ARBA00022475"/>
    </source>
</evidence>
<feature type="transmembrane region" description="Helical" evidence="7">
    <location>
        <begin position="694"/>
        <end position="713"/>
    </location>
</feature>
<dbReference type="PANTHER" id="PTHR33406:SF6">
    <property type="entry name" value="MEMBRANE PROTEIN YDGH-RELATED"/>
    <property type="match status" value="1"/>
</dbReference>
<comment type="caution">
    <text evidence="9">The sequence shown here is derived from an EMBL/GenBank/DDBJ whole genome shotgun (WGS) entry which is preliminary data.</text>
</comment>
<name>A0ABS4IQV5_9BACL</name>
<keyword evidence="4 7" id="KW-0812">Transmembrane</keyword>
<proteinExistence type="inferred from homology"/>
<dbReference type="InterPro" id="IPR050545">
    <property type="entry name" value="Mycobact_MmpL"/>
</dbReference>